<dbReference type="EMBL" id="AZIL01000034">
    <property type="protein sequence ID" value="EWM30448.1"/>
    <property type="molecule type" value="Genomic_DNA"/>
</dbReference>
<sequence length="101" mass="11050">MLPQKCGSSLNDTRAVRRAEVEEKGREGRTVPVTSHGALHFSRLPAFFVMMHWTERSKEQGMKSMSCAAIGGEGKFVMHLRAAGELGGSMMYLSSRATAMS</sequence>
<protein>
    <submittedName>
        <fullName evidence="2">Uncharacterized protein</fullName>
    </submittedName>
</protein>
<comment type="caution">
    <text evidence="2">The sequence shown here is derived from an EMBL/GenBank/DDBJ whole genome shotgun (WGS) entry which is preliminary data.</text>
</comment>
<feature type="compositionally biased region" description="Basic and acidic residues" evidence="1">
    <location>
        <begin position="14"/>
        <end position="29"/>
    </location>
</feature>
<proteinExistence type="predicted"/>
<evidence type="ECO:0000313" key="3">
    <source>
        <dbReference type="Proteomes" id="UP000019335"/>
    </source>
</evidence>
<evidence type="ECO:0000256" key="1">
    <source>
        <dbReference type="SAM" id="MobiDB-lite"/>
    </source>
</evidence>
<evidence type="ECO:0000313" key="2">
    <source>
        <dbReference type="EMBL" id="EWM30448.1"/>
    </source>
</evidence>
<reference evidence="2 3" key="1">
    <citation type="journal article" date="2014" name="Mol. Plant">
        <title>Chromosome Scale Genome Assembly and Transcriptome Profiling of Nannochloropsis gaditana in Nitrogen Depletion.</title>
        <authorList>
            <person name="Corteggiani Carpinelli E."/>
            <person name="Telatin A."/>
            <person name="Vitulo N."/>
            <person name="Forcato C."/>
            <person name="D'Angelo M."/>
            <person name="Schiavon R."/>
            <person name="Vezzi A."/>
            <person name="Giacometti G.M."/>
            <person name="Morosinotto T."/>
            <person name="Valle G."/>
        </authorList>
    </citation>
    <scope>NUCLEOTIDE SEQUENCE [LARGE SCALE GENOMIC DNA]</scope>
    <source>
        <strain evidence="2 3">B-31</strain>
    </source>
</reference>
<feature type="compositionally biased region" description="Polar residues" evidence="1">
    <location>
        <begin position="1"/>
        <end position="12"/>
    </location>
</feature>
<name>W7U3X5_9STRA</name>
<feature type="region of interest" description="Disordered" evidence="1">
    <location>
        <begin position="1"/>
        <end position="34"/>
    </location>
</feature>
<gene>
    <name evidence="2" type="ORF">Naga_100100g24</name>
</gene>
<keyword evidence="3" id="KW-1185">Reference proteome</keyword>
<organism evidence="2 3">
    <name type="scientific">Nannochloropsis gaditana</name>
    <dbReference type="NCBI Taxonomy" id="72520"/>
    <lineage>
        <taxon>Eukaryota</taxon>
        <taxon>Sar</taxon>
        <taxon>Stramenopiles</taxon>
        <taxon>Ochrophyta</taxon>
        <taxon>Eustigmatophyceae</taxon>
        <taxon>Eustigmatales</taxon>
        <taxon>Monodopsidaceae</taxon>
        <taxon>Nannochloropsis</taxon>
    </lineage>
</organism>
<dbReference type="Proteomes" id="UP000019335">
    <property type="component" value="Chromosome 1"/>
</dbReference>
<accession>W7U3X5</accession>
<dbReference type="AlphaFoldDB" id="W7U3X5"/>